<protein>
    <recommendedName>
        <fullName evidence="4">Nicotinamide riboside transporter PnuC</fullName>
    </recommendedName>
</protein>
<sequence>MTEGQIITLLINCGVGALIGANGSSDYGGAILWTIFAALAAFAAVVQGFYIHWLHFVAPVACAWLSAYLVLAKRRGDF</sequence>
<evidence type="ECO:0008006" key="4">
    <source>
        <dbReference type="Google" id="ProtNLM"/>
    </source>
</evidence>
<reference evidence="2 3" key="1">
    <citation type="submission" date="2023-07" db="EMBL/GenBank/DDBJ databases">
        <title>Functional and genomic diversity of the sorghum phyllosphere microbiome.</title>
        <authorList>
            <person name="Shade A."/>
        </authorList>
    </citation>
    <scope>NUCLEOTIDE SEQUENCE [LARGE SCALE GENOMIC DNA]</scope>
    <source>
        <strain evidence="2 3">SORGH_AS_1126</strain>
    </source>
</reference>
<dbReference type="RefSeq" id="WP_306932602.1">
    <property type="nucleotide sequence ID" value="NZ_JAUTBL010000002.1"/>
</dbReference>
<dbReference type="EMBL" id="JAUTBL010000002">
    <property type="protein sequence ID" value="MDQ1185961.1"/>
    <property type="molecule type" value="Genomic_DNA"/>
</dbReference>
<feature type="transmembrane region" description="Helical" evidence="1">
    <location>
        <begin position="30"/>
        <end position="50"/>
    </location>
</feature>
<feature type="transmembrane region" description="Helical" evidence="1">
    <location>
        <begin position="56"/>
        <end position="72"/>
    </location>
</feature>
<keyword evidence="3" id="KW-1185">Reference proteome</keyword>
<evidence type="ECO:0000256" key="1">
    <source>
        <dbReference type="SAM" id="Phobius"/>
    </source>
</evidence>
<keyword evidence="1" id="KW-1133">Transmembrane helix</keyword>
<comment type="caution">
    <text evidence="2">The sequence shown here is derived from an EMBL/GenBank/DDBJ whole genome shotgun (WGS) entry which is preliminary data.</text>
</comment>
<evidence type="ECO:0000313" key="2">
    <source>
        <dbReference type="EMBL" id="MDQ1185961.1"/>
    </source>
</evidence>
<proteinExistence type="predicted"/>
<accession>A0ABU0UM46</accession>
<organism evidence="2 3">
    <name type="scientific">Agrobacterium larrymoorei</name>
    <dbReference type="NCBI Taxonomy" id="160699"/>
    <lineage>
        <taxon>Bacteria</taxon>
        <taxon>Pseudomonadati</taxon>
        <taxon>Pseudomonadota</taxon>
        <taxon>Alphaproteobacteria</taxon>
        <taxon>Hyphomicrobiales</taxon>
        <taxon>Rhizobiaceae</taxon>
        <taxon>Rhizobium/Agrobacterium group</taxon>
        <taxon>Agrobacterium</taxon>
    </lineage>
</organism>
<keyword evidence="1" id="KW-0472">Membrane</keyword>
<gene>
    <name evidence="2" type="ORF">QE408_003104</name>
</gene>
<feature type="transmembrane region" description="Helical" evidence="1">
    <location>
        <begin position="6"/>
        <end position="23"/>
    </location>
</feature>
<evidence type="ECO:0000313" key="3">
    <source>
        <dbReference type="Proteomes" id="UP001224781"/>
    </source>
</evidence>
<dbReference type="Proteomes" id="UP001224781">
    <property type="component" value="Unassembled WGS sequence"/>
</dbReference>
<name>A0ABU0UM46_9HYPH</name>
<keyword evidence="1" id="KW-0812">Transmembrane</keyword>